<evidence type="ECO:0000313" key="4">
    <source>
        <dbReference type="EMBL" id="SHM61580.1"/>
    </source>
</evidence>
<dbReference type="SUPFAM" id="SSF52540">
    <property type="entry name" value="P-loop containing nucleoside triphosphate hydrolases"/>
    <property type="match status" value="1"/>
</dbReference>
<dbReference type="InterPro" id="IPR050445">
    <property type="entry name" value="Bact_polysacc_biosynth/exp"/>
</dbReference>
<dbReference type="InterPro" id="IPR027417">
    <property type="entry name" value="P-loop_NTPase"/>
</dbReference>
<keyword evidence="1" id="KW-0547">Nucleotide-binding</keyword>
<keyword evidence="5" id="KW-1185">Reference proteome</keyword>
<feature type="region of interest" description="Disordered" evidence="3">
    <location>
        <begin position="1"/>
        <end position="35"/>
    </location>
</feature>
<dbReference type="PANTHER" id="PTHR32309">
    <property type="entry name" value="TYROSINE-PROTEIN KINASE"/>
    <property type="match status" value="1"/>
</dbReference>
<sequence length="289" mass="32217">MERIQSAIEKARQARQQGTRPEPKQAPSAALRDTTVTAPQVSVVEKEADTKRDALWKTVRTFQPKPAKLTHNRILAYQACPEAAPYDMMRTKLMQKMRKQGWRRVGITSPGAGSGKTMTCLNLAFSLARQSDLKIMVVELDMRRPSIAKVLGLKEPVQFSEALAEKEPPEDHLLRYGTNLIFAVNQSSKRHSAELLQGSSAAGVLDRLEAAYAPDVMIFDTPPLLVSDDTLAFLDQIDCALLVAEAERTRPAEVDKCEQELAARTNVLGVVLNKCRYMDRSDSYGYYGY</sequence>
<accession>A0A1M7K8I8</accession>
<protein>
    <submittedName>
        <fullName evidence="4">Chromosome partitioning ATPase, Mrp family, contains Fe-S cluster</fullName>
    </submittedName>
</protein>
<dbReference type="InterPro" id="IPR005702">
    <property type="entry name" value="Wzc-like_C"/>
</dbReference>
<evidence type="ECO:0000256" key="3">
    <source>
        <dbReference type="SAM" id="MobiDB-lite"/>
    </source>
</evidence>
<evidence type="ECO:0000256" key="1">
    <source>
        <dbReference type="ARBA" id="ARBA00022741"/>
    </source>
</evidence>
<evidence type="ECO:0000313" key="5">
    <source>
        <dbReference type="Proteomes" id="UP000322545"/>
    </source>
</evidence>
<dbReference type="GO" id="GO:0005524">
    <property type="term" value="F:ATP binding"/>
    <property type="evidence" value="ECO:0007669"/>
    <property type="project" value="UniProtKB-KW"/>
</dbReference>
<dbReference type="EMBL" id="FRCB01000010">
    <property type="protein sequence ID" value="SHM61580.1"/>
    <property type="molecule type" value="Genomic_DNA"/>
</dbReference>
<gene>
    <name evidence="4" type="ORF">SAMN05443432_11024</name>
</gene>
<dbReference type="AlphaFoldDB" id="A0A1M7K8I8"/>
<dbReference type="RefSeq" id="WP_149780590.1">
    <property type="nucleotide sequence ID" value="NZ_FRCB01000010.1"/>
</dbReference>
<evidence type="ECO:0000256" key="2">
    <source>
        <dbReference type="ARBA" id="ARBA00022840"/>
    </source>
</evidence>
<keyword evidence="2" id="KW-0067">ATP-binding</keyword>
<dbReference type="Pfam" id="PF10609">
    <property type="entry name" value="ParA"/>
    <property type="match status" value="1"/>
</dbReference>
<dbReference type="Proteomes" id="UP000322545">
    <property type="component" value="Unassembled WGS sequence"/>
</dbReference>
<name>A0A1M7K8I8_9RHOB</name>
<dbReference type="CDD" id="cd05387">
    <property type="entry name" value="BY-kinase"/>
    <property type="match status" value="1"/>
</dbReference>
<proteinExistence type="predicted"/>
<dbReference type="InterPro" id="IPR033756">
    <property type="entry name" value="YlxH/NBP35"/>
</dbReference>
<reference evidence="4 5" key="1">
    <citation type="submission" date="2016-11" db="EMBL/GenBank/DDBJ databases">
        <authorList>
            <person name="Varghese N."/>
            <person name="Submissions S."/>
        </authorList>
    </citation>
    <scope>NUCLEOTIDE SEQUENCE [LARGE SCALE GENOMIC DNA]</scope>
    <source>
        <strain evidence="4 5">DSM 28249</strain>
    </source>
</reference>
<dbReference type="PANTHER" id="PTHR32309:SF31">
    <property type="entry name" value="CAPSULAR EXOPOLYSACCHARIDE FAMILY"/>
    <property type="match status" value="1"/>
</dbReference>
<dbReference type="Gene3D" id="3.40.50.300">
    <property type="entry name" value="P-loop containing nucleotide triphosphate hydrolases"/>
    <property type="match status" value="1"/>
</dbReference>
<organism evidence="4 5">
    <name type="scientific">Roseovarius litoreus</name>
    <dbReference type="NCBI Taxonomy" id="1155722"/>
    <lineage>
        <taxon>Bacteria</taxon>
        <taxon>Pseudomonadati</taxon>
        <taxon>Pseudomonadota</taxon>
        <taxon>Alphaproteobacteria</taxon>
        <taxon>Rhodobacterales</taxon>
        <taxon>Roseobacteraceae</taxon>
        <taxon>Roseovarius</taxon>
    </lineage>
</organism>